<dbReference type="CDD" id="cd06186">
    <property type="entry name" value="NOX_Duox_like_FAD_NADP"/>
    <property type="match status" value="1"/>
</dbReference>
<keyword evidence="12" id="KW-0325">Glycoprotein</keyword>
<dbReference type="Gene3D" id="3.40.50.80">
    <property type="entry name" value="Nucleotide-binding domain of ferredoxin-NADP reductase (FNR) module"/>
    <property type="match status" value="1"/>
</dbReference>
<evidence type="ECO:0000256" key="9">
    <source>
        <dbReference type="ARBA" id="ARBA00023002"/>
    </source>
</evidence>
<evidence type="ECO:0000256" key="10">
    <source>
        <dbReference type="ARBA" id="ARBA00023065"/>
    </source>
</evidence>
<evidence type="ECO:0000256" key="1">
    <source>
        <dbReference type="ARBA" id="ARBA00004651"/>
    </source>
</evidence>
<dbReference type="KEGG" id="cne:CNC02670"/>
<feature type="transmembrane region" description="Helical" evidence="14">
    <location>
        <begin position="190"/>
        <end position="210"/>
    </location>
</feature>
<evidence type="ECO:0000256" key="11">
    <source>
        <dbReference type="ARBA" id="ARBA00023136"/>
    </source>
</evidence>
<keyword evidence="7" id="KW-0249">Electron transport</keyword>
<proteinExistence type="inferred from homology"/>
<protein>
    <recommendedName>
        <fullName evidence="3">ferric-chelate reductase (NADPH)</fullName>
        <ecNumber evidence="3">1.16.1.9</ecNumber>
    </recommendedName>
</protein>
<dbReference type="PANTHER" id="PTHR32361">
    <property type="entry name" value="FERRIC/CUPRIC REDUCTASE TRANSMEMBRANE COMPONENT"/>
    <property type="match status" value="1"/>
</dbReference>
<evidence type="ECO:0000256" key="4">
    <source>
        <dbReference type="ARBA" id="ARBA00022448"/>
    </source>
</evidence>
<keyword evidence="11 14" id="KW-0472">Membrane</keyword>
<feature type="transmembrane region" description="Helical" evidence="14">
    <location>
        <begin position="230"/>
        <end position="252"/>
    </location>
</feature>
<dbReference type="PaxDb" id="214684-Q5KKK8"/>
<organism evidence="16 17">
    <name type="scientific">Cryptococcus deneoformans (strain JEC21 / ATCC MYA-565)</name>
    <name type="common">Cryptococcus neoformans var. neoformans serotype D</name>
    <dbReference type="NCBI Taxonomy" id="214684"/>
    <lineage>
        <taxon>Eukaryota</taxon>
        <taxon>Fungi</taxon>
        <taxon>Dikarya</taxon>
        <taxon>Basidiomycota</taxon>
        <taxon>Agaricomycotina</taxon>
        <taxon>Tremellomycetes</taxon>
        <taxon>Tremellales</taxon>
        <taxon>Cryptococcaceae</taxon>
        <taxon>Cryptococcus</taxon>
        <taxon>Cryptococcus neoformans species complex</taxon>
    </lineage>
</organism>
<dbReference type="InterPro" id="IPR051410">
    <property type="entry name" value="Ferric/Cupric_Reductase"/>
</dbReference>
<evidence type="ECO:0000256" key="12">
    <source>
        <dbReference type="ARBA" id="ARBA00023180"/>
    </source>
</evidence>
<dbReference type="GO" id="GO:0005886">
    <property type="term" value="C:plasma membrane"/>
    <property type="evidence" value="ECO:0000318"/>
    <property type="project" value="GO_Central"/>
</dbReference>
<accession>Q5KKK8</accession>
<evidence type="ECO:0000256" key="6">
    <source>
        <dbReference type="ARBA" id="ARBA00022692"/>
    </source>
</evidence>
<dbReference type="InterPro" id="IPR013112">
    <property type="entry name" value="FAD-bd_8"/>
</dbReference>
<dbReference type="SUPFAM" id="SSF52343">
    <property type="entry name" value="Ferredoxin reductase-like, C-terminal NADP-linked domain"/>
    <property type="match status" value="1"/>
</dbReference>
<dbReference type="Pfam" id="PF08030">
    <property type="entry name" value="NAD_binding_6"/>
    <property type="match status" value="1"/>
</dbReference>
<evidence type="ECO:0000256" key="2">
    <source>
        <dbReference type="ARBA" id="ARBA00006278"/>
    </source>
</evidence>
<keyword evidence="9" id="KW-0560">Oxidoreductase</keyword>
<dbReference type="Proteomes" id="UP000002149">
    <property type="component" value="Chromosome 3"/>
</dbReference>
<keyword evidence="6 14" id="KW-0812">Transmembrane</keyword>
<dbReference type="InParanoid" id="Q5KKK8"/>
<dbReference type="InterPro" id="IPR017927">
    <property type="entry name" value="FAD-bd_FR_type"/>
</dbReference>
<dbReference type="PROSITE" id="PS51384">
    <property type="entry name" value="FAD_FR"/>
    <property type="match status" value="1"/>
</dbReference>
<dbReference type="SUPFAM" id="SSF63380">
    <property type="entry name" value="Riboflavin synthase domain-like"/>
    <property type="match status" value="1"/>
</dbReference>
<keyword evidence="17" id="KW-1185">Reference proteome</keyword>
<comment type="similarity">
    <text evidence="2">Belongs to the ferric reductase (FRE) family.</text>
</comment>
<evidence type="ECO:0000259" key="15">
    <source>
        <dbReference type="PROSITE" id="PS51384"/>
    </source>
</evidence>
<gene>
    <name evidence="16" type="ordered locus">CNC02670</name>
</gene>
<dbReference type="SFLD" id="SFLDG01168">
    <property type="entry name" value="Ferric_reductase_subgroup_(FRE"/>
    <property type="match status" value="1"/>
</dbReference>
<comment type="catalytic activity">
    <reaction evidence="13">
        <text>2 a Fe(II)-siderophore + NADP(+) + H(+) = 2 a Fe(III)-siderophore + NADPH</text>
        <dbReference type="Rhea" id="RHEA:28795"/>
        <dbReference type="Rhea" id="RHEA-COMP:11342"/>
        <dbReference type="Rhea" id="RHEA-COMP:11344"/>
        <dbReference type="ChEBI" id="CHEBI:15378"/>
        <dbReference type="ChEBI" id="CHEBI:29033"/>
        <dbReference type="ChEBI" id="CHEBI:29034"/>
        <dbReference type="ChEBI" id="CHEBI:57783"/>
        <dbReference type="ChEBI" id="CHEBI:58349"/>
        <dbReference type="EC" id="1.16.1.9"/>
    </reaction>
</comment>
<dbReference type="EMBL" id="AE017343">
    <property type="protein sequence ID" value="AAW42627.2"/>
    <property type="molecule type" value="Genomic_DNA"/>
</dbReference>
<dbReference type="AlphaFoldDB" id="Q5KKK8"/>
<evidence type="ECO:0000256" key="7">
    <source>
        <dbReference type="ARBA" id="ARBA00022982"/>
    </source>
</evidence>
<dbReference type="OrthoDB" id="17725at2759"/>
<dbReference type="InterPro" id="IPR013130">
    <property type="entry name" value="Fe3_Rdtase_TM_dom"/>
</dbReference>
<evidence type="ECO:0000313" key="17">
    <source>
        <dbReference type="Proteomes" id="UP000002149"/>
    </source>
</evidence>
<evidence type="ECO:0000313" key="16">
    <source>
        <dbReference type="EMBL" id="AAW42627.2"/>
    </source>
</evidence>
<feature type="transmembrane region" description="Helical" evidence="14">
    <location>
        <begin position="264"/>
        <end position="282"/>
    </location>
</feature>
<evidence type="ECO:0000256" key="14">
    <source>
        <dbReference type="SAM" id="Phobius"/>
    </source>
</evidence>
<evidence type="ECO:0000256" key="13">
    <source>
        <dbReference type="ARBA" id="ARBA00048483"/>
    </source>
</evidence>
<keyword evidence="10" id="KW-0406">Ion transport</keyword>
<dbReference type="InterPro" id="IPR017938">
    <property type="entry name" value="Riboflavin_synthase-like_b-brl"/>
</dbReference>
<dbReference type="HOGENOM" id="CLU_017408_3_1_1"/>
<reference evidence="16 17" key="1">
    <citation type="journal article" date="2005" name="Science">
        <title>The genome of the basidiomycetous yeast and human pathogen Cryptococcus neoformans.</title>
        <authorList>
            <person name="Loftus B.J."/>
            <person name="Fung E."/>
            <person name="Roncaglia P."/>
            <person name="Rowley D."/>
            <person name="Amedeo P."/>
            <person name="Bruno D."/>
            <person name="Vamathevan J."/>
            <person name="Miranda M."/>
            <person name="Anderson I.J."/>
            <person name="Fraser J.A."/>
            <person name="Allen J.E."/>
            <person name="Bosdet I.E."/>
            <person name="Brent M.R."/>
            <person name="Chiu R."/>
            <person name="Doering T.L."/>
            <person name="Donlin M.J."/>
            <person name="D'Souza C.A."/>
            <person name="Fox D.S."/>
            <person name="Grinberg V."/>
            <person name="Fu J."/>
            <person name="Fukushima M."/>
            <person name="Haas B.J."/>
            <person name="Huang J.C."/>
            <person name="Janbon G."/>
            <person name="Jones S.J."/>
            <person name="Koo H.L."/>
            <person name="Krzywinski M.I."/>
            <person name="Kwon-Chung J.K."/>
            <person name="Lengeler K.B."/>
            <person name="Maiti R."/>
            <person name="Marra M.A."/>
            <person name="Marra R.E."/>
            <person name="Mathewson C.A."/>
            <person name="Mitchell T.G."/>
            <person name="Pertea M."/>
            <person name="Riggs F.R."/>
            <person name="Salzberg S.L."/>
            <person name="Schein J.E."/>
            <person name="Shvartsbeyn A."/>
            <person name="Shin H."/>
            <person name="Shumway M."/>
            <person name="Specht C.A."/>
            <person name="Suh B.B."/>
            <person name="Tenney A."/>
            <person name="Utterback T.R."/>
            <person name="Wickes B.L."/>
            <person name="Wortman J.R."/>
            <person name="Wye N.H."/>
            <person name="Kronstad J.W."/>
            <person name="Lodge J.K."/>
            <person name="Heitman J."/>
            <person name="Davis R.W."/>
            <person name="Fraser C.M."/>
            <person name="Hyman R.W."/>
        </authorList>
    </citation>
    <scope>NUCLEOTIDE SEQUENCE [LARGE SCALE GENOMIC DNA]</scope>
    <source>
        <strain evidence="17">JEC21 / ATCC MYA-565</strain>
    </source>
</reference>
<dbReference type="PANTHER" id="PTHR32361:SF9">
    <property type="entry name" value="FERRIC REDUCTASE TRANSMEMBRANE COMPONENT 3-RELATED"/>
    <property type="match status" value="1"/>
</dbReference>
<dbReference type="GO" id="GO:0052851">
    <property type="term" value="F:ferric-chelate reductase (NADPH) activity"/>
    <property type="evidence" value="ECO:0007669"/>
    <property type="project" value="UniProtKB-EC"/>
</dbReference>
<evidence type="ECO:0000256" key="3">
    <source>
        <dbReference type="ARBA" id="ARBA00012668"/>
    </source>
</evidence>
<dbReference type="EC" id="1.16.1.9" evidence="3"/>
<dbReference type="InterPro" id="IPR013121">
    <property type="entry name" value="Fe_red_NAD-bd_6"/>
</dbReference>
<dbReference type="SFLD" id="SFLDS00052">
    <property type="entry name" value="Ferric_Reductase_Domain"/>
    <property type="match status" value="1"/>
</dbReference>
<feature type="transmembrane region" description="Helical" evidence="14">
    <location>
        <begin position="350"/>
        <end position="370"/>
    </location>
</feature>
<keyword evidence="4" id="KW-0813">Transport</keyword>
<dbReference type="GeneID" id="3256445"/>
<name>Q5KKK8_CRYD1</name>
<dbReference type="GO" id="GO:0000293">
    <property type="term" value="F:ferric-chelate reductase activity"/>
    <property type="evidence" value="ECO:0000318"/>
    <property type="project" value="GO_Central"/>
</dbReference>
<dbReference type="GO" id="GO:0006826">
    <property type="term" value="P:iron ion transport"/>
    <property type="evidence" value="ECO:0007669"/>
    <property type="project" value="UniProtKB-ARBA"/>
</dbReference>
<feature type="transmembrane region" description="Helical" evidence="14">
    <location>
        <begin position="32"/>
        <end position="51"/>
    </location>
</feature>
<keyword evidence="8 14" id="KW-1133">Transmembrane helix</keyword>
<dbReference type="VEuPathDB" id="FungiDB:CNC02670"/>
<sequence length="725" mass="78675">MLTAAVIPDSIGVNQTELISQEKNDQLSMDRTMPGIILLSTAGFLAFCMIIDHPRFLARLFASFFDPNKTKVKQAPKPGFHTSLGSQGSSAEKVIGGGDLCEGWLLKKKTNRHIEILSPRTPASDRRGHFLPSVGEDESQEVRPVSSPLLHPPPHIAPLISYMPFSASLLCTPFNRLPGPFKSIITVKQVYIIVGYVVLIAFALFWRSKLSPAEKTSGYGSDFKRSGDVAIAQLPVVVALGVRGNVLGLCVGQGYEKLKLLHKVIGRILFVAASIHVIGYTYKWLAAGNFVSSSSQRFVVCGYLSYAAMLLIIISSLPYIRRAYYGLFKMCHLVGMMVMLFGLAWHVDEAVPFCITGLVFYFVSFAGSLAKTRLAKAHLRALPSSNTTIVTVPALKSGWRPGQHVRIRIPALGSRHGFEGHPFTISSAPNCEGMVLMCKDAGDWTKRLFDYSRALEASTTEPESGAGRNVKIIIEGPYGGTGNTMLSSFSSLVLIAGGSGITHALAVAHDLVMRAPTGAVRARIVDLVWIVKTEQEAKPLMATLLELVSDAKSWEAASIEGQRRQANYASPTALRIQIFVTRCPASSPLALIPDATALSSFNVETSAEKSGMVGHMSGTNTEKVAYLSRNLSAASTMSTMRDKYVQLSGITARPARPNLNIIISKIVDETIAHHRQNLTEANGMYITACGPEGLVYSTMQAVKALQAYKRTAVGGVEFEEERFGF</sequence>
<dbReference type="RefSeq" id="XP_024512535.1">
    <property type="nucleotide sequence ID" value="XM_024656739.1"/>
</dbReference>
<dbReference type="Pfam" id="PF01794">
    <property type="entry name" value="Ferric_reduct"/>
    <property type="match status" value="1"/>
</dbReference>
<keyword evidence="5" id="KW-1003">Cell membrane</keyword>
<dbReference type="eggNOG" id="KOG0039">
    <property type="taxonomic scope" value="Eukaryota"/>
</dbReference>
<dbReference type="Pfam" id="PF08022">
    <property type="entry name" value="FAD_binding_8"/>
    <property type="match status" value="1"/>
</dbReference>
<evidence type="ECO:0000256" key="5">
    <source>
        <dbReference type="ARBA" id="ARBA00022475"/>
    </source>
</evidence>
<comment type="subcellular location">
    <subcellularLocation>
        <location evidence="1">Cell membrane</location>
        <topology evidence="1">Multi-pass membrane protein</topology>
    </subcellularLocation>
</comment>
<feature type="transmembrane region" description="Helical" evidence="14">
    <location>
        <begin position="302"/>
        <end position="320"/>
    </location>
</feature>
<dbReference type="InterPro" id="IPR039261">
    <property type="entry name" value="FNR_nucleotide-bd"/>
</dbReference>
<feature type="transmembrane region" description="Helical" evidence="14">
    <location>
        <begin position="327"/>
        <end position="344"/>
    </location>
</feature>
<feature type="domain" description="FAD-binding FR-type" evidence="15">
    <location>
        <begin position="366"/>
        <end position="484"/>
    </location>
</feature>
<evidence type="ECO:0000256" key="8">
    <source>
        <dbReference type="ARBA" id="ARBA00022989"/>
    </source>
</evidence>